<sequence length="133" mass="13831">MPAENAPDSRREDAPPSGALPIASVIGARNLLIIIITMPLFFLGAFLAALFIFGPKEAREAARADAPARAAFPEPRQPIALPAGARVSAMTLDGDRLALSVETEAGASRVIIYDLAAGAVAAEIPLETADGRR</sequence>
<dbReference type="RefSeq" id="WP_089413241.1">
    <property type="nucleotide sequence ID" value="NZ_FZQA01000008.1"/>
</dbReference>
<keyword evidence="1" id="KW-0812">Transmembrane</keyword>
<dbReference type="OrthoDB" id="8452548at2"/>
<keyword evidence="1" id="KW-1133">Transmembrane helix</keyword>
<accession>A0A239PZ14</accession>
<evidence type="ECO:0000256" key="1">
    <source>
        <dbReference type="SAM" id="Phobius"/>
    </source>
</evidence>
<evidence type="ECO:0000313" key="3">
    <source>
        <dbReference type="Proteomes" id="UP000198346"/>
    </source>
</evidence>
<organism evidence="2 3">
    <name type="scientific">Amphiplicatus metriothermophilus</name>
    <dbReference type="NCBI Taxonomy" id="1519374"/>
    <lineage>
        <taxon>Bacteria</taxon>
        <taxon>Pseudomonadati</taxon>
        <taxon>Pseudomonadota</taxon>
        <taxon>Alphaproteobacteria</taxon>
        <taxon>Parvularculales</taxon>
        <taxon>Parvularculaceae</taxon>
        <taxon>Amphiplicatus</taxon>
    </lineage>
</organism>
<keyword evidence="1" id="KW-0472">Membrane</keyword>
<keyword evidence="3" id="KW-1185">Reference proteome</keyword>
<reference evidence="2 3" key="1">
    <citation type="submission" date="2017-07" db="EMBL/GenBank/DDBJ databases">
        <authorList>
            <person name="Sun Z.S."/>
            <person name="Albrecht U."/>
            <person name="Echele G."/>
            <person name="Lee C.C."/>
        </authorList>
    </citation>
    <scope>NUCLEOTIDE SEQUENCE [LARGE SCALE GENOMIC DNA]</scope>
    <source>
        <strain evidence="2 3">CGMCC 1.12710</strain>
    </source>
</reference>
<evidence type="ECO:0000313" key="2">
    <source>
        <dbReference type="EMBL" id="SNT75579.1"/>
    </source>
</evidence>
<dbReference type="AlphaFoldDB" id="A0A239PZ14"/>
<protein>
    <recommendedName>
        <fullName evidence="4">Fimbrial protein</fullName>
    </recommendedName>
</protein>
<proteinExistence type="predicted"/>
<dbReference type="EMBL" id="FZQA01000008">
    <property type="protein sequence ID" value="SNT75579.1"/>
    <property type="molecule type" value="Genomic_DNA"/>
</dbReference>
<dbReference type="Proteomes" id="UP000198346">
    <property type="component" value="Unassembled WGS sequence"/>
</dbReference>
<name>A0A239PZ14_9PROT</name>
<feature type="transmembrane region" description="Helical" evidence="1">
    <location>
        <begin position="31"/>
        <end position="53"/>
    </location>
</feature>
<evidence type="ECO:0008006" key="4">
    <source>
        <dbReference type="Google" id="ProtNLM"/>
    </source>
</evidence>
<gene>
    <name evidence="2" type="ORF">SAMN06297382_2830</name>
</gene>